<evidence type="ECO:0000313" key="4">
    <source>
        <dbReference type="Proteomes" id="UP000315750"/>
    </source>
</evidence>
<reference evidence="3 4" key="1">
    <citation type="submission" date="2019-02" db="EMBL/GenBank/DDBJ databases">
        <title>Deep-cultivation of Planctomycetes and their phenomic and genomic characterization uncovers novel biology.</title>
        <authorList>
            <person name="Wiegand S."/>
            <person name="Jogler M."/>
            <person name="Boedeker C."/>
            <person name="Pinto D."/>
            <person name="Vollmers J."/>
            <person name="Rivas-Marin E."/>
            <person name="Kohn T."/>
            <person name="Peeters S.H."/>
            <person name="Heuer A."/>
            <person name="Rast P."/>
            <person name="Oberbeckmann S."/>
            <person name="Bunk B."/>
            <person name="Jeske O."/>
            <person name="Meyerdierks A."/>
            <person name="Storesund J.E."/>
            <person name="Kallscheuer N."/>
            <person name="Luecker S."/>
            <person name="Lage O.M."/>
            <person name="Pohl T."/>
            <person name="Merkel B.J."/>
            <person name="Hornburger P."/>
            <person name="Mueller R.-W."/>
            <person name="Bruemmer F."/>
            <person name="Labrenz M."/>
            <person name="Spormann A.M."/>
            <person name="Op den Camp H."/>
            <person name="Overmann J."/>
            <person name="Amann R."/>
            <person name="Jetten M.S.M."/>
            <person name="Mascher T."/>
            <person name="Medema M.H."/>
            <person name="Devos D.P."/>
            <person name="Kaster A.-K."/>
            <person name="Ovreas L."/>
            <person name="Rohde M."/>
            <person name="Galperin M.Y."/>
            <person name="Jogler C."/>
        </authorList>
    </citation>
    <scope>NUCLEOTIDE SEQUENCE [LARGE SCALE GENOMIC DNA]</scope>
    <source>
        <strain evidence="3 4">Pan181</strain>
    </source>
</reference>
<gene>
    <name evidence="3" type="ORF">Pan181_46620</name>
</gene>
<evidence type="ECO:0000313" key="3">
    <source>
        <dbReference type="EMBL" id="QDU58427.1"/>
    </source>
</evidence>
<keyword evidence="2" id="KW-0812">Transmembrane</keyword>
<keyword evidence="4" id="KW-1185">Reference proteome</keyword>
<feature type="compositionally biased region" description="Basic residues" evidence="1">
    <location>
        <begin position="151"/>
        <end position="160"/>
    </location>
</feature>
<protein>
    <submittedName>
        <fullName evidence="3">Uncharacterized protein</fullName>
    </submittedName>
</protein>
<feature type="region of interest" description="Disordered" evidence="1">
    <location>
        <begin position="104"/>
        <end position="160"/>
    </location>
</feature>
<dbReference type="OrthoDB" id="291302at2"/>
<dbReference type="Proteomes" id="UP000315750">
    <property type="component" value="Chromosome"/>
</dbReference>
<keyword evidence="2" id="KW-1133">Transmembrane helix</keyword>
<evidence type="ECO:0000256" key="1">
    <source>
        <dbReference type="SAM" id="MobiDB-lite"/>
    </source>
</evidence>
<organism evidence="3 4">
    <name type="scientific">Aeoliella mucimassa</name>
    <dbReference type="NCBI Taxonomy" id="2527972"/>
    <lineage>
        <taxon>Bacteria</taxon>
        <taxon>Pseudomonadati</taxon>
        <taxon>Planctomycetota</taxon>
        <taxon>Planctomycetia</taxon>
        <taxon>Pirellulales</taxon>
        <taxon>Lacipirellulaceae</taxon>
        <taxon>Aeoliella</taxon>
    </lineage>
</organism>
<feature type="compositionally biased region" description="Low complexity" evidence="1">
    <location>
        <begin position="109"/>
        <end position="139"/>
    </location>
</feature>
<name>A0A518AUN5_9BACT</name>
<sequence>MSTPNDSQFDPYHKWLGIPPAEQPPNCYRLLGLTLLEQDPDVIATAADRQMAHVKSFAAGRYASHSQELLNELSKARVRLLNPDRKREYDAQLRKQLAARKAKAKAKAAKQQQAAQPQAAAPAAMPATPAASQPAAAPAVQTPELPAIKPAVRRRRRKRKSGGGNALLANLLWLVLGLGMLLGLVWLAGQLAT</sequence>
<evidence type="ECO:0000256" key="2">
    <source>
        <dbReference type="SAM" id="Phobius"/>
    </source>
</evidence>
<dbReference type="RefSeq" id="WP_145250385.1">
    <property type="nucleotide sequence ID" value="NZ_CP036278.1"/>
</dbReference>
<dbReference type="EMBL" id="CP036278">
    <property type="protein sequence ID" value="QDU58427.1"/>
    <property type="molecule type" value="Genomic_DNA"/>
</dbReference>
<keyword evidence="2" id="KW-0472">Membrane</keyword>
<dbReference type="AlphaFoldDB" id="A0A518AUN5"/>
<feature type="transmembrane region" description="Helical" evidence="2">
    <location>
        <begin position="163"/>
        <end position="188"/>
    </location>
</feature>
<accession>A0A518AUN5</accession>
<dbReference type="KEGG" id="amuc:Pan181_46620"/>
<proteinExistence type="predicted"/>